<dbReference type="Gene3D" id="3.40.50.300">
    <property type="entry name" value="P-loop containing nucleotide triphosphate hydrolases"/>
    <property type="match status" value="1"/>
</dbReference>
<evidence type="ECO:0000256" key="2">
    <source>
        <dbReference type="ARBA" id="ARBA00022448"/>
    </source>
</evidence>
<evidence type="ECO:0000256" key="10">
    <source>
        <dbReference type="ARBA" id="ARBA00055994"/>
    </source>
</evidence>
<dbReference type="GO" id="GO:0016887">
    <property type="term" value="F:ATP hydrolysis activity"/>
    <property type="evidence" value="ECO:0007669"/>
    <property type="project" value="InterPro"/>
</dbReference>
<name>A0A2I1K059_9LACT</name>
<organism evidence="12 13">
    <name type="scientific">Falseniella ignava</name>
    <dbReference type="NCBI Taxonomy" id="137730"/>
    <lineage>
        <taxon>Bacteria</taxon>
        <taxon>Bacillati</taxon>
        <taxon>Bacillota</taxon>
        <taxon>Bacilli</taxon>
        <taxon>Lactobacillales</taxon>
        <taxon>Aerococcaceae</taxon>
        <taxon>Falseniella</taxon>
    </lineage>
</organism>
<dbReference type="PROSITE" id="PS50893">
    <property type="entry name" value="ABC_TRANSPORTER_2"/>
    <property type="match status" value="1"/>
</dbReference>
<dbReference type="GO" id="GO:0006865">
    <property type="term" value="P:amino acid transport"/>
    <property type="evidence" value="ECO:0007669"/>
    <property type="project" value="UniProtKB-KW"/>
</dbReference>
<dbReference type="FunFam" id="3.40.50.300:FF:000056">
    <property type="entry name" value="Cell division ATP-binding protein FtsE"/>
    <property type="match status" value="1"/>
</dbReference>
<evidence type="ECO:0000259" key="11">
    <source>
        <dbReference type="PROSITE" id="PS50893"/>
    </source>
</evidence>
<evidence type="ECO:0000256" key="1">
    <source>
        <dbReference type="ARBA" id="ARBA00005417"/>
    </source>
</evidence>
<sequence length="249" mass="28520">MIELSHLTKSYRTKHRHIKALDDVSLTINPSEIVGIVGESGAGKSTLLRCINLLEKPDQGTIKVNQQDVMSLKHQELRLLRQQIGMIFQQFNLLANKTVAENILLPVHIAHSKHYTPLEELLEFVGLSDYRHAYPSQLSGGQKQRVGIARALINQPKILLCDEPTSALDQTTTEEIVDLLRQAQKQFDTTMVIVTHELDVIKQLSSRVVVMERGQIVDQFHHQNVEHKMPRHNYRQRVREELGQWNGHI</sequence>
<dbReference type="InterPro" id="IPR050086">
    <property type="entry name" value="MetN_ABC_transporter-like"/>
</dbReference>
<dbReference type="InterPro" id="IPR027417">
    <property type="entry name" value="P-loop_NTPase"/>
</dbReference>
<dbReference type="SUPFAM" id="SSF52540">
    <property type="entry name" value="P-loop containing nucleoside triphosphate hydrolases"/>
    <property type="match status" value="1"/>
</dbReference>
<dbReference type="PANTHER" id="PTHR43166:SF30">
    <property type="entry name" value="METHIONINE IMPORT ATP-BINDING PROTEIN METN"/>
    <property type="match status" value="1"/>
</dbReference>
<protein>
    <submittedName>
        <fullName evidence="12">Metal ABC transporter ATP-binding protein</fullName>
    </submittedName>
</protein>
<evidence type="ECO:0000256" key="9">
    <source>
        <dbReference type="ARBA" id="ARBA00049360"/>
    </source>
</evidence>
<comment type="caution">
    <text evidence="12">The sequence shown here is derived from an EMBL/GenBank/DDBJ whole genome shotgun (WGS) entry which is preliminary data.</text>
</comment>
<dbReference type="GO" id="GO:0005524">
    <property type="term" value="F:ATP binding"/>
    <property type="evidence" value="ECO:0007669"/>
    <property type="project" value="UniProtKB-KW"/>
</dbReference>
<comment type="similarity">
    <text evidence="1">Belongs to the ABC transporter superfamily.</text>
</comment>
<evidence type="ECO:0000256" key="8">
    <source>
        <dbReference type="ARBA" id="ARBA00023136"/>
    </source>
</evidence>
<keyword evidence="2" id="KW-0813">Transport</keyword>
<evidence type="ECO:0000256" key="3">
    <source>
        <dbReference type="ARBA" id="ARBA00022475"/>
    </source>
</evidence>
<dbReference type="PROSITE" id="PS00211">
    <property type="entry name" value="ABC_TRANSPORTER_1"/>
    <property type="match status" value="1"/>
</dbReference>
<dbReference type="InterPro" id="IPR017871">
    <property type="entry name" value="ABC_transporter-like_CS"/>
</dbReference>
<evidence type="ECO:0000313" key="12">
    <source>
        <dbReference type="EMBL" id="PKY89038.1"/>
    </source>
</evidence>
<dbReference type="InterPro" id="IPR003439">
    <property type="entry name" value="ABC_transporter-like_ATP-bd"/>
</dbReference>
<keyword evidence="7" id="KW-0029">Amino-acid transport</keyword>
<dbReference type="GO" id="GO:0005886">
    <property type="term" value="C:plasma membrane"/>
    <property type="evidence" value="ECO:0007669"/>
    <property type="project" value="UniProtKB-ARBA"/>
</dbReference>
<comment type="function">
    <text evidence="10">Part of the ABC transporter FtsEX involved in cellular division. Has ATPase activity. Essential for cell division and viability.</text>
</comment>
<evidence type="ECO:0000256" key="5">
    <source>
        <dbReference type="ARBA" id="ARBA00022840"/>
    </source>
</evidence>
<dbReference type="RefSeq" id="WP_101954273.1">
    <property type="nucleotide sequence ID" value="NZ_PKHE01000010.1"/>
</dbReference>
<reference evidence="12 13" key="1">
    <citation type="submission" date="2017-12" db="EMBL/GenBank/DDBJ databases">
        <title>Phylogenetic diversity of female urinary microbiome.</title>
        <authorList>
            <person name="Thomas-White K."/>
            <person name="Wolfe A.J."/>
        </authorList>
    </citation>
    <scope>NUCLEOTIDE SEQUENCE [LARGE SCALE GENOMIC DNA]</scope>
    <source>
        <strain evidence="12 13">UMB0898</strain>
    </source>
</reference>
<keyword evidence="8" id="KW-0472">Membrane</keyword>
<dbReference type="Pfam" id="PF00005">
    <property type="entry name" value="ABC_tran"/>
    <property type="match status" value="1"/>
</dbReference>
<evidence type="ECO:0000256" key="6">
    <source>
        <dbReference type="ARBA" id="ARBA00022967"/>
    </source>
</evidence>
<dbReference type="Proteomes" id="UP000234384">
    <property type="component" value="Unassembled WGS sequence"/>
</dbReference>
<evidence type="ECO:0000256" key="4">
    <source>
        <dbReference type="ARBA" id="ARBA00022741"/>
    </source>
</evidence>
<dbReference type="SMART" id="SM00382">
    <property type="entry name" value="AAA"/>
    <property type="match status" value="1"/>
</dbReference>
<keyword evidence="4" id="KW-0547">Nucleotide-binding</keyword>
<dbReference type="EMBL" id="PKHE01000010">
    <property type="protein sequence ID" value="PKY89038.1"/>
    <property type="molecule type" value="Genomic_DNA"/>
</dbReference>
<feature type="domain" description="ABC transporter" evidence="11">
    <location>
        <begin position="2"/>
        <end position="238"/>
    </location>
</feature>
<comment type="catalytic activity">
    <reaction evidence="9">
        <text>ATP + H2O = ADP + phosphate + H(+)</text>
        <dbReference type="Rhea" id="RHEA:13065"/>
        <dbReference type="ChEBI" id="CHEBI:15377"/>
        <dbReference type="ChEBI" id="CHEBI:15378"/>
        <dbReference type="ChEBI" id="CHEBI:30616"/>
        <dbReference type="ChEBI" id="CHEBI:43474"/>
        <dbReference type="ChEBI" id="CHEBI:456216"/>
    </reaction>
</comment>
<dbReference type="PANTHER" id="PTHR43166">
    <property type="entry name" value="AMINO ACID IMPORT ATP-BINDING PROTEIN"/>
    <property type="match status" value="1"/>
</dbReference>
<keyword evidence="5 12" id="KW-0067">ATP-binding</keyword>
<keyword evidence="6" id="KW-1278">Translocase</keyword>
<evidence type="ECO:0000256" key="7">
    <source>
        <dbReference type="ARBA" id="ARBA00022970"/>
    </source>
</evidence>
<keyword evidence="3" id="KW-1003">Cell membrane</keyword>
<dbReference type="OrthoDB" id="9802264at2"/>
<proteinExistence type="inferred from homology"/>
<dbReference type="InterPro" id="IPR003593">
    <property type="entry name" value="AAA+_ATPase"/>
</dbReference>
<accession>A0A2I1K059</accession>
<gene>
    <name evidence="12" type="ORF">CYJ57_04690</name>
</gene>
<evidence type="ECO:0000313" key="13">
    <source>
        <dbReference type="Proteomes" id="UP000234384"/>
    </source>
</evidence>
<dbReference type="AlphaFoldDB" id="A0A2I1K059"/>